<dbReference type="SMART" id="SM00347">
    <property type="entry name" value="HTH_MARR"/>
    <property type="match status" value="1"/>
</dbReference>
<dbReference type="EMBL" id="CP051684">
    <property type="protein sequence ID" value="QJD90585.1"/>
    <property type="molecule type" value="Genomic_DNA"/>
</dbReference>
<reference evidence="5 6" key="1">
    <citation type="submission" date="2020-04" db="EMBL/GenBank/DDBJ databases">
        <title>Genome sequencing of novel species.</title>
        <authorList>
            <person name="Heo J."/>
            <person name="Kim S.-J."/>
            <person name="Kim J.-S."/>
            <person name="Hong S.-B."/>
            <person name="Kwon S.-W."/>
        </authorList>
    </citation>
    <scope>NUCLEOTIDE SEQUENCE [LARGE SCALE GENOMIC DNA]</scope>
    <source>
        <strain evidence="5 6">AF9R3</strain>
    </source>
</reference>
<dbReference type="PROSITE" id="PS50995">
    <property type="entry name" value="HTH_MARR_2"/>
    <property type="match status" value="1"/>
</dbReference>
<protein>
    <submittedName>
        <fullName evidence="5">Winged helix-turn-helix transcriptional regulator</fullName>
    </submittedName>
</protein>
<accession>A0ABX6M8Z9</accession>
<evidence type="ECO:0000313" key="5">
    <source>
        <dbReference type="EMBL" id="QJD90585.1"/>
    </source>
</evidence>
<keyword evidence="2" id="KW-0238">DNA-binding</keyword>
<proteinExistence type="predicted"/>
<sequence length="142" mass="15623">MTKQLAISDCNCLAIRQAARAISALYDRHLAPTGLSSSQFSILAAIHAQVGIPVQQLADVLVMDRTSMVRALQPLTRDGYVVQQPDPANPRKLLLSLTAEGRELYTRAHQHWQDAQAEFEADVGTPEAASLRQQLAVWSHKP</sequence>
<dbReference type="InterPro" id="IPR036388">
    <property type="entry name" value="WH-like_DNA-bd_sf"/>
</dbReference>
<keyword evidence="3" id="KW-0804">Transcription</keyword>
<name>A0ABX6M8Z9_9BURK</name>
<evidence type="ECO:0000259" key="4">
    <source>
        <dbReference type="PROSITE" id="PS50995"/>
    </source>
</evidence>
<dbReference type="Gene3D" id="1.10.10.10">
    <property type="entry name" value="Winged helix-like DNA-binding domain superfamily/Winged helix DNA-binding domain"/>
    <property type="match status" value="1"/>
</dbReference>
<keyword evidence="1" id="KW-0805">Transcription regulation</keyword>
<dbReference type="RefSeq" id="WP_169112292.1">
    <property type="nucleotide sequence ID" value="NZ_CP051684.1"/>
</dbReference>
<evidence type="ECO:0000256" key="3">
    <source>
        <dbReference type="ARBA" id="ARBA00023163"/>
    </source>
</evidence>
<evidence type="ECO:0000313" key="6">
    <source>
        <dbReference type="Proteomes" id="UP000503117"/>
    </source>
</evidence>
<dbReference type="Pfam" id="PF12802">
    <property type="entry name" value="MarR_2"/>
    <property type="match status" value="1"/>
</dbReference>
<dbReference type="PANTHER" id="PTHR42756">
    <property type="entry name" value="TRANSCRIPTIONAL REGULATOR, MARR"/>
    <property type="match status" value="1"/>
</dbReference>
<dbReference type="InterPro" id="IPR036390">
    <property type="entry name" value="WH_DNA-bd_sf"/>
</dbReference>
<evidence type="ECO:0000256" key="1">
    <source>
        <dbReference type="ARBA" id="ARBA00023015"/>
    </source>
</evidence>
<organism evidence="5 6">
    <name type="scientific">Duganella dendranthematis</name>
    <dbReference type="NCBI Taxonomy" id="2728021"/>
    <lineage>
        <taxon>Bacteria</taxon>
        <taxon>Pseudomonadati</taxon>
        <taxon>Pseudomonadota</taxon>
        <taxon>Betaproteobacteria</taxon>
        <taxon>Burkholderiales</taxon>
        <taxon>Oxalobacteraceae</taxon>
        <taxon>Telluria group</taxon>
        <taxon>Duganella</taxon>
    </lineage>
</organism>
<gene>
    <name evidence="5" type="ORF">HH213_11120</name>
</gene>
<evidence type="ECO:0000256" key="2">
    <source>
        <dbReference type="ARBA" id="ARBA00023125"/>
    </source>
</evidence>
<feature type="domain" description="HTH marR-type" evidence="4">
    <location>
        <begin position="8"/>
        <end position="140"/>
    </location>
</feature>
<dbReference type="Proteomes" id="UP000503117">
    <property type="component" value="Chromosome"/>
</dbReference>
<keyword evidence="6" id="KW-1185">Reference proteome</keyword>
<dbReference type="SUPFAM" id="SSF46785">
    <property type="entry name" value="Winged helix' DNA-binding domain"/>
    <property type="match status" value="1"/>
</dbReference>
<dbReference type="InterPro" id="IPR000835">
    <property type="entry name" value="HTH_MarR-typ"/>
</dbReference>
<dbReference type="PANTHER" id="PTHR42756:SF1">
    <property type="entry name" value="TRANSCRIPTIONAL REPRESSOR OF EMRAB OPERON"/>
    <property type="match status" value="1"/>
</dbReference>